<dbReference type="InterPro" id="IPR002933">
    <property type="entry name" value="Peptidase_M20"/>
</dbReference>
<dbReference type="PANTHER" id="PTHR45892">
    <property type="entry name" value="AMINOACYLASE-1"/>
    <property type="match status" value="1"/>
</dbReference>
<evidence type="ECO:0000313" key="1">
    <source>
        <dbReference type="Proteomes" id="UP000887566"/>
    </source>
</evidence>
<dbReference type="FunFam" id="1.10.150.900:FF:000001">
    <property type="entry name" value="Aminoacylase-1, putative"/>
    <property type="match status" value="1"/>
</dbReference>
<keyword evidence="1" id="KW-1185">Reference proteome</keyword>
<dbReference type="SUPFAM" id="SSF53187">
    <property type="entry name" value="Zn-dependent exopeptidases"/>
    <property type="match status" value="1"/>
</dbReference>
<name>A0A914W117_9BILA</name>
<dbReference type="Pfam" id="PF01546">
    <property type="entry name" value="Peptidase_M20"/>
    <property type="match status" value="1"/>
</dbReference>
<reference evidence="2" key="1">
    <citation type="submission" date="2022-11" db="UniProtKB">
        <authorList>
            <consortium name="WormBaseParasite"/>
        </authorList>
    </citation>
    <scope>IDENTIFICATION</scope>
</reference>
<sequence>MAHEEDIAVTTFRNYLRIDTEQPNPNYKACEEFLHALAAELQIKCSSVECVPGKPVVIMTIEGKNPSLPSLFLYSHTDVVPTFKVCLCCESVLFLMAAVMDNSPTIGRTSKDDPWWNEFSSVLDEMHLKYKTEVFVGATDSRYLRQLNYKAIGFSPMINTPQLLHDHNEFLNENVFLRGVDIYAKLIPRLANLPDH</sequence>
<proteinExistence type="predicted"/>
<dbReference type="GO" id="GO:0004046">
    <property type="term" value="F:aminoacylase activity"/>
    <property type="evidence" value="ECO:0007669"/>
    <property type="project" value="TreeGrafter"/>
</dbReference>
<dbReference type="PANTHER" id="PTHR45892:SF1">
    <property type="entry name" value="AMINOACYLASE-1"/>
    <property type="match status" value="1"/>
</dbReference>
<dbReference type="WBParaSite" id="PSAMB.scaffold27size109617.g585.t1">
    <property type="protein sequence ID" value="PSAMB.scaffold27size109617.g585.t1"/>
    <property type="gene ID" value="PSAMB.scaffold27size109617.g585"/>
</dbReference>
<dbReference type="Gene3D" id="1.10.150.900">
    <property type="match status" value="1"/>
</dbReference>
<dbReference type="Proteomes" id="UP000887566">
    <property type="component" value="Unplaced"/>
</dbReference>
<evidence type="ECO:0000313" key="2">
    <source>
        <dbReference type="WBParaSite" id="PSAMB.scaffold27size109617.g585.t1"/>
    </source>
</evidence>
<dbReference type="InterPro" id="IPR052083">
    <property type="entry name" value="Aminoacylase-1_M20A"/>
</dbReference>
<dbReference type="Gene3D" id="3.40.630.10">
    <property type="entry name" value="Zn peptidases"/>
    <property type="match status" value="1"/>
</dbReference>
<accession>A0A914W117</accession>
<protein>
    <submittedName>
        <fullName evidence="2">Aminoacylase-1</fullName>
    </submittedName>
</protein>
<dbReference type="AlphaFoldDB" id="A0A914W117"/>
<organism evidence="1 2">
    <name type="scientific">Plectus sambesii</name>
    <dbReference type="NCBI Taxonomy" id="2011161"/>
    <lineage>
        <taxon>Eukaryota</taxon>
        <taxon>Metazoa</taxon>
        <taxon>Ecdysozoa</taxon>
        <taxon>Nematoda</taxon>
        <taxon>Chromadorea</taxon>
        <taxon>Plectida</taxon>
        <taxon>Plectina</taxon>
        <taxon>Plectoidea</taxon>
        <taxon>Plectidae</taxon>
        <taxon>Plectus</taxon>
    </lineage>
</organism>